<reference evidence="6 7" key="1">
    <citation type="journal article" date="2004" name="Science">
        <title>The genome of the diatom Thalassiosira pseudonana: ecology, evolution, and metabolism.</title>
        <authorList>
            <person name="Armbrust E.V."/>
            <person name="Berges J.A."/>
            <person name="Bowler C."/>
            <person name="Green B.R."/>
            <person name="Martinez D."/>
            <person name="Putnam N.H."/>
            <person name="Zhou S."/>
            <person name="Allen A.E."/>
            <person name="Apt K.E."/>
            <person name="Bechner M."/>
            <person name="Brzezinski M.A."/>
            <person name="Chaal B.K."/>
            <person name="Chiovitti A."/>
            <person name="Davis A.K."/>
            <person name="Demarest M.S."/>
            <person name="Detter J.C."/>
            <person name="Glavina T."/>
            <person name="Goodstein D."/>
            <person name="Hadi M.Z."/>
            <person name="Hellsten U."/>
            <person name="Hildebrand M."/>
            <person name="Jenkins B.D."/>
            <person name="Jurka J."/>
            <person name="Kapitonov V.V."/>
            <person name="Kroger N."/>
            <person name="Lau W.W."/>
            <person name="Lane T.W."/>
            <person name="Larimer F.W."/>
            <person name="Lippmeier J.C."/>
            <person name="Lucas S."/>
            <person name="Medina M."/>
            <person name="Montsant A."/>
            <person name="Obornik M."/>
            <person name="Parker M.S."/>
            <person name="Palenik B."/>
            <person name="Pazour G.J."/>
            <person name="Richardson P.M."/>
            <person name="Rynearson T.A."/>
            <person name="Saito M.A."/>
            <person name="Schwartz D.C."/>
            <person name="Thamatrakoln K."/>
            <person name="Valentin K."/>
            <person name="Vardi A."/>
            <person name="Wilkerson F.P."/>
            <person name="Rokhsar D.S."/>
        </authorList>
    </citation>
    <scope>NUCLEOTIDE SEQUENCE [LARGE SCALE GENOMIC DNA]</scope>
    <source>
        <strain evidence="6 7">CCMP1335</strain>
    </source>
</reference>
<dbReference type="GeneID" id="7453408"/>
<organism evidence="6 7">
    <name type="scientific">Thalassiosira pseudonana</name>
    <name type="common">Marine diatom</name>
    <name type="synonym">Cyclotella nana</name>
    <dbReference type="NCBI Taxonomy" id="35128"/>
    <lineage>
        <taxon>Eukaryota</taxon>
        <taxon>Sar</taxon>
        <taxon>Stramenopiles</taxon>
        <taxon>Ochrophyta</taxon>
        <taxon>Bacillariophyta</taxon>
        <taxon>Coscinodiscophyceae</taxon>
        <taxon>Thalassiosirophycidae</taxon>
        <taxon>Thalassiosirales</taxon>
        <taxon>Thalassiosiraceae</taxon>
        <taxon>Thalassiosira</taxon>
    </lineage>
</organism>
<keyword evidence="3" id="KW-0804">Transcription</keyword>
<dbReference type="EC" id="1.14.11.-" evidence="3"/>
<dbReference type="PaxDb" id="35128-Thaps20678"/>
<dbReference type="GO" id="GO:0005506">
    <property type="term" value="F:iron ion binding"/>
    <property type="evidence" value="ECO:0007669"/>
    <property type="project" value="UniProtKB-UniRule"/>
</dbReference>
<dbReference type="InterPro" id="IPR003347">
    <property type="entry name" value="JmjC_dom"/>
</dbReference>
<dbReference type="InterPro" id="IPR039994">
    <property type="entry name" value="NO66-like"/>
</dbReference>
<feature type="region of interest" description="Disordered" evidence="4">
    <location>
        <begin position="768"/>
        <end position="798"/>
    </location>
</feature>
<comment type="cofactor">
    <cofactor evidence="3">
        <name>Fe(2+)</name>
        <dbReference type="ChEBI" id="CHEBI:29033"/>
    </cofactor>
    <text evidence="3">Binds 1 Fe(2+) ion per subunit.</text>
</comment>
<keyword evidence="3" id="KW-0805">Transcription regulation</keyword>
<keyword evidence="3" id="KW-0539">Nucleus</keyword>
<keyword evidence="7" id="KW-1185">Reference proteome</keyword>
<evidence type="ECO:0000313" key="6">
    <source>
        <dbReference type="EMBL" id="EED96283.1"/>
    </source>
</evidence>
<dbReference type="GO" id="GO:0032453">
    <property type="term" value="F:histone H3K4 demethylase activity"/>
    <property type="evidence" value="ECO:0000318"/>
    <property type="project" value="GO_Central"/>
</dbReference>
<comment type="subcellular location">
    <subcellularLocation>
        <location evidence="3">Nucleus</location>
    </subcellularLocation>
</comment>
<dbReference type="OMA" id="TDNRKGW"/>
<evidence type="ECO:0000256" key="3">
    <source>
        <dbReference type="RuleBase" id="RU366061"/>
    </source>
</evidence>
<accession>B8BQ14</accession>
<dbReference type="SUPFAM" id="SSF51197">
    <property type="entry name" value="Clavaminate synthase-like"/>
    <property type="match status" value="1"/>
</dbReference>
<feature type="compositionally biased region" description="Basic residues" evidence="4">
    <location>
        <begin position="786"/>
        <end position="798"/>
    </location>
</feature>
<feature type="domain" description="JmjC" evidence="5">
    <location>
        <begin position="324"/>
        <end position="516"/>
    </location>
</feature>
<dbReference type="InParanoid" id="B8BQ14"/>
<evidence type="ECO:0000256" key="4">
    <source>
        <dbReference type="SAM" id="MobiDB-lite"/>
    </source>
</evidence>
<dbReference type="Gene3D" id="2.60.120.650">
    <property type="entry name" value="Cupin"/>
    <property type="match status" value="1"/>
</dbReference>
<dbReference type="PANTHER" id="PTHR13096:SF8">
    <property type="entry name" value="RIBOSOMAL OXYGENASE 1"/>
    <property type="match status" value="1"/>
</dbReference>
<dbReference type="GO" id="GO:0051864">
    <property type="term" value="F:histone H3K36 demethylase activity"/>
    <property type="evidence" value="ECO:0000318"/>
    <property type="project" value="GO_Central"/>
</dbReference>
<keyword evidence="2 3" id="KW-0408">Iron</keyword>
<dbReference type="KEGG" id="tps:THAPSDRAFT_20678"/>
<evidence type="ECO:0000256" key="2">
    <source>
        <dbReference type="ARBA" id="ARBA00023004"/>
    </source>
</evidence>
<keyword evidence="1 3" id="KW-0479">Metal-binding</keyword>
<dbReference type="eggNOG" id="ENOG502S42U">
    <property type="taxonomic scope" value="Eukaryota"/>
</dbReference>
<dbReference type="CDD" id="cd04508">
    <property type="entry name" value="Tudor_SF"/>
    <property type="match status" value="1"/>
</dbReference>
<comment type="function">
    <text evidence="3">Oxygenase that can act as both a histone lysine demethylase and a ribosomal histidine hydroxylase.</text>
</comment>
<evidence type="ECO:0000259" key="5">
    <source>
        <dbReference type="PROSITE" id="PS51184"/>
    </source>
</evidence>
<dbReference type="Proteomes" id="UP000001449">
    <property type="component" value="Chromosome 1"/>
</dbReference>
<dbReference type="EMBL" id="CM000638">
    <property type="protein sequence ID" value="EED96283.1"/>
    <property type="molecule type" value="Genomic_DNA"/>
</dbReference>
<name>B8BQ14_THAPS</name>
<dbReference type="GO" id="GO:0005730">
    <property type="term" value="C:nucleolus"/>
    <property type="evidence" value="ECO:0000318"/>
    <property type="project" value="GO_Central"/>
</dbReference>
<dbReference type="PANTHER" id="PTHR13096">
    <property type="entry name" value="MINA53 MYC INDUCED NUCLEAR ANTIGEN"/>
    <property type="match status" value="1"/>
</dbReference>
<comment type="similarity">
    <text evidence="3">Belongs to the ROX family.</text>
</comment>
<dbReference type="AlphaFoldDB" id="B8BQ14"/>
<dbReference type="HOGENOM" id="CLU_352540_0_0_1"/>
<reference evidence="6 7" key="2">
    <citation type="journal article" date="2008" name="Nature">
        <title>The Phaeodactylum genome reveals the evolutionary history of diatom genomes.</title>
        <authorList>
            <person name="Bowler C."/>
            <person name="Allen A.E."/>
            <person name="Badger J.H."/>
            <person name="Grimwood J."/>
            <person name="Jabbari K."/>
            <person name="Kuo A."/>
            <person name="Maheswari U."/>
            <person name="Martens C."/>
            <person name="Maumus F."/>
            <person name="Otillar R.P."/>
            <person name="Rayko E."/>
            <person name="Salamov A."/>
            <person name="Vandepoele K."/>
            <person name="Beszteri B."/>
            <person name="Gruber A."/>
            <person name="Heijde M."/>
            <person name="Katinka M."/>
            <person name="Mock T."/>
            <person name="Valentin K."/>
            <person name="Verret F."/>
            <person name="Berges J.A."/>
            <person name="Brownlee C."/>
            <person name="Cadoret J.P."/>
            <person name="Chiovitti A."/>
            <person name="Choi C.J."/>
            <person name="Coesel S."/>
            <person name="De Martino A."/>
            <person name="Detter J.C."/>
            <person name="Durkin C."/>
            <person name="Falciatore A."/>
            <person name="Fournet J."/>
            <person name="Haruta M."/>
            <person name="Huysman M.J."/>
            <person name="Jenkins B.D."/>
            <person name="Jiroutova K."/>
            <person name="Jorgensen R.E."/>
            <person name="Joubert Y."/>
            <person name="Kaplan A."/>
            <person name="Kroger N."/>
            <person name="Kroth P.G."/>
            <person name="La Roche J."/>
            <person name="Lindquist E."/>
            <person name="Lommer M."/>
            <person name="Martin-Jezequel V."/>
            <person name="Lopez P.J."/>
            <person name="Lucas S."/>
            <person name="Mangogna M."/>
            <person name="McGinnis K."/>
            <person name="Medlin L.K."/>
            <person name="Montsant A."/>
            <person name="Oudot-Le Secq M.P."/>
            <person name="Napoli C."/>
            <person name="Obornik M."/>
            <person name="Parker M.S."/>
            <person name="Petit J.L."/>
            <person name="Porcel B.M."/>
            <person name="Poulsen N."/>
            <person name="Robison M."/>
            <person name="Rychlewski L."/>
            <person name="Rynearson T.A."/>
            <person name="Schmutz J."/>
            <person name="Shapiro H."/>
            <person name="Siaut M."/>
            <person name="Stanley M."/>
            <person name="Sussman M.R."/>
            <person name="Taylor A.R."/>
            <person name="Vardi A."/>
            <person name="von Dassow P."/>
            <person name="Vyverman W."/>
            <person name="Willis A."/>
            <person name="Wyrwicz L.S."/>
            <person name="Rokhsar D.S."/>
            <person name="Weissenbach J."/>
            <person name="Armbrust E.V."/>
            <person name="Green B.R."/>
            <person name="Van de Peer Y."/>
            <person name="Grigoriev I.V."/>
        </authorList>
    </citation>
    <scope>NUCLEOTIDE SEQUENCE [LARGE SCALE GENOMIC DNA]</scope>
    <source>
        <strain evidence="6 7">CCMP1335</strain>
    </source>
</reference>
<dbReference type="RefSeq" id="XP_002286642.1">
    <property type="nucleotide sequence ID" value="XM_002286606.1"/>
</dbReference>
<evidence type="ECO:0000313" key="7">
    <source>
        <dbReference type="Proteomes" id="UP000001449"/>
    </source>
</evidence>
<sequence length="798" mass="87797">MWKESLAFKFGESVQYALQLQHRMLGCNSKNPDILRSSLPPKWRELTLRSPDPSPSDGVLLLPPITSAFHAGLCGGDECAPTQTSCSRQYTTMALSQMLIEVIFLAATVDALQNHCHQCVASRRPFARSIKNSSIDAPLAFVHSPTQRMTHVISSSITTLHASVDVGTTPSATTSEDGIVSPSLPLAQQFLTSYEQSLEEGQQWANEFGFADGSEGELSSEGAFYSIFRAFRKMDHDGNGELLGLDGTPFYIPSSLLKNAESEFSSKQQLSNGGEKNAFTSYFNFQHLATALEEDFLDAQRGSTDNRKGWQVSAVSQPTGSSFDDARMTLPQVQTALTAGTVIFNNIGAHIPRLAGPTLACTDALSLPGALNMYVTAKGMRTSAPPHTDRQDVVVIQMEGAKRWRIFTPPTDGEVKPTADPFARGKGEDSLPLHTLLEGKEGRLGTELLMDVVSREGDVLFIPAGFPHTTDTVEETTADKTDSSVNTEYDTSIHLTFNIDTHVWDLDYLNVRNVAMRRNGVRDVLLPSLSSGERNRYVGNVNKLPSDLRSRLMDALPLDFLDLDPRSNPDSVNLVVKRVEELAAEVDNEAATISSESFREALNRVHEYSSKILDIHRDMYLAAIEEGRLRKSETAMTAHLKKDVDGSDSPIVSMTPERIQRLSLFRVRPFFEAIDVAKKDFERWCVSEASIAQSSSSVSSSGSVTTQLDSNWQYTSPLKVGDEVEADLGGAFFAAKVSQVVGNTYNVVFFDGDRSDGLSRDQVKLLTPPKTSDEIDTTGLTPKEIKRLKKKMEKKQRK</sequence>
<protein>
    <recommendedName>
        <fullName evidence="3">Bifunctional lysine-specific demethylase and histidyl-hydroxylase</fullName>
        <ecNumber evidence="3">1.14.11.-</ecNumber>
    </recommendedName>
</protein>
<keyword evidence="3" id="KW-0223">Dioxygenase</keyword>
<dbReference type="PROSITE" id="PS51184">
    <property type="entry name" value="JMJC"/>
    <property type="match status" value="1"/>
</dbReference>
<evidence type="ECO:0000256" key="1">
    <source>
        <dbReference type="ARBA" id="ARBA00022723"/>
    </source>
</evidence>
<dbReference type="Gene3D" id="2.30.30.140">
    <property type="match status" value="1"/>
</dbReference>
<dbReference type="Pfam" id="PF08007">
    <property type="entry name" value="JmjC_2"/>
    <property type="match status" value="1"/>
</dbReference>
<gene>
    <name evidence="6" type="ORF">THAPSDRAFT_20678</name>
</gene>
<proteinExistence type="inferred from homology"/>
<keyword evidence="3" id="KW-0560">Oxidoreductase</keyword>